<dbReference type="GO" id="GO:0005198">
    <property type="term" value="F:structural molecule activity"/>
    <property type="evidence" value="ECO:0007669"/>
    <property type="project" value="InterPro"/>
</dbReference>
<proteinExistence type="predicted"/>
<dbReference type="Pfam" id="PF06152">
    <property type="entry name" value="Phage_min_cap2"/>
    <property type="match status" value="1"/>
</dbReference>
<accession>A0A8S5U4M0</accession>
<organism evidence="1">
    <name type="scientific">Siphoviridae sp. ct7BG1</name>
    <dbReference type="NCBI Taxonomy" id="2825349"/>
    <lineage>
        <taxon>Viruses</taxon>
        <taxon>Duplodnaviria</taxon>
        <taxon>Heunggongvirae</taxon>
        <taxon>Uroviricota</taxon>
        <taxon>Caudoviricetes</taxon>
    </lineage>
</organism>
<sequence>MMTPDEKGTLPLRTEKLFYDLQNRIYADIVRRIKKAGEITSTADYQINKLLLLGNSTEFIEKELKELLNASYPEIWALYDKVCDWEYVRNKDAYEQINGNFVPLEENKTVRRWAEAIAKQTQGEIKNLTRSMGFTVQTRGKKVFTPLATYYQKYLDSACMDIVTGSFDYNTVLRRVVKEMTGSGLQTVDYASGWRNRAPVAARRAIMTGVSQLSSKINEMVAKDLKTDKYEVTWHGGHRPEHWWGGKVYSYDDLVRVCELGEGRGLCGWNCKHSYYAFVDGFSTRTYTDEQLEKLEAKEQEQHEYKGKSYNAYQASQAQRKMETTMRAQRANIKNLKQGNADSDTVIAAQARYLNTLSQYKDFSKKMKLPEQMERVYMDGLGRVVTDNRIKGMFPQKMVDNMQKDLNQYKRYKEVLGESAGTLANFGKMKYNDSKKWELFQSYTKSVEKGMVSILSDFENYEKLHQEVEKTVIGIETVDGIKITEQSKHFMERIIGTMCDPKTNRPRSGVEVKEIRDALKVPILIKEPRISSDGKSSKKYIGRGATVSINPDIGRLIQCNPTDGDLVRKIDGNT</sequence>
<dbReference type="EMBL" id="BK016008">
    <property type="protein sequence ID" value="DAF89350.1"/>
    <property type="molecule type" value="Genomic_DNA"/>
</dbReference>
<protein>
    <submittedName>
        <fullName evidence="1">Minor capsid protein</fullName>
    </submittedName>
</protein>
<dbReference type="InterPro" id="IPR009319">
    <property type="entry name" value="Phage_A118_VSP1"/>
</dbReference>
<evidence type="ECO:0000313" key="1">
    <source>
        <dbReference type="EMBL" id="DAF89350.1"/>
    </source>
</evidence>
<reference evidence="1" key="1">
    <citation type="journal article" date="2021" name="Proc. Natl. Acad. Sci. U.S.A.">
        <title>A Catalog of Tens of Thousands of Viruses from Human Metagenomes Reveals Hidden Associations with Chronic Diseases.</title>
        <authorList>
            <person name="Tisza M.J."/>
            <person name="Buck C.B."/>
        </authorList>
    </citation>
    <scope>NUCLEOTIDE SEQUENCE</scope>
    <source>
        <strain evidence="1">Ct7BG1</strain>
    </source>
</reference>
<name>A0A8S5U4M0_9CAUD</name>